<proteinExistence type="inferred from homology"/>
<comment type="function">
    <text evidence="11 13">F(1)F(0) ATP synthase produces ATP from ADP in the presence of a proton or sodium gradient. F-type ATPases consist of two structural domains, F(1) containing the extramembraneous catalytic core and F(0) containing the membrane proton channel, linked together by a central stalk and a peripheral stalk. During catalysis, ATP synthesis in the catalytic domain of F(1) is coupled via a rotary mechanism of the central stalk subunits to proton translocation.</text>
</comment>
<dbReference type="GO" id="GO:0045259">
    <property type="term" value="C:proton-transporting ATP synthase complex"/>
    <property type="evidence" value="ECO:0007669"/>
    <property type="project" value="UniProtKB-KW"/>
</dbReference>
<evidence type="ECO:0000313" key="16">
    <source>
        <dbReference type="EMBL" id="GBF80149.1"/>
    </source>
</evidence>
<keyword evidence="6 13" id="KW-1133">Transmembrane helix</keyword>
<evidence type="ECO:0000256" key="8">
    <source>
        <dbReference type="ARBA" id="ARBA00023078"/>
    </source>
</evidence>
<dbReference type="SUPFAM" id="SSF81573">
    <property type="entry name" value="F1F0 ATP synthase subunit B, membrane domain"/>
    <property type="match status" value="1"/>
</dbReference>
<evidence type="ECO:0000256" key="3">
    <source>
        <dbReference type="ARBA" id="ARBA00022547"/>
    </source>
</evidence>
<dbReference type="InterPro" id="IPR050059">
    <property type="entry name" value="ATP_synthase_B_chain"/>
</dbReference>
<comment type="function">
    <text evidence="13">Component of the F(0) channel, it forms part of the peripheral stalk, linking F(1) to F(0). The b'-subunit is a diverged and duplicated form of b found in plants and photosynthetic bacteria.</text>
</comment>
<dbReference type="RefSeq" id="WP_124977098.1">
    <property type="nucleotide sequence ID" value="NZ_BDQK01000006.1"/>
</dbReference>
<dbReference type="CDD" id="cd06503">
    <property type="entry name" value="ATP-synt_Fo_b"/>
    <property type="match status" value="1"/>
</dbReference>
<keyword evidence="10 13" id="KW-0066">ATP synthesis</keyword>
<dbReference type="HAMAP" id="MF_01398">
    <property type="entry name" value="ATP_synth_b_bprime"/>
    <property type="match status" value="1"/>
</dbReference>
<dbReference type="AlphaFoldDB" id="A0A401IG17"/>
<dbReference type="InterPro" id="IPR002146">
    <property type="entry name" value="ATP_synth_b/b'su_bac/chlpt"/>
</dbReference>
<evidence type="ECO:0000256" key="5">
    <source>
        <dbReference type="ARBA" id="ARBA00022781"/>
    </source>
</evidence>
<dbReference type="GO" id="GO:0031676">
    <property type="term" value="C:plasma membrane-derived thylakoid membrane"/>
    <property type="evidence" value="ECO:0007669"/>
    <property type="project" value="UniProtKB-SubCell"/>
</dbReference>
<evidence type="ECO:0000256" key="10">
    <source>
        <dbReference type="ARBA" id="ARBA00023310"/>
    </source>
</evidence>
<keyword evidence="17" id="KW-1185">Reference proteome</keyword>
<organism evidence="16 17">
    <name type="scientific">Aphanothece sacrum FPU1</name>
    <dbReference type="NCBI Taxonomy" id="1920663"/>
    <lineage>
        <taxon>Bacteria</taxon>
        <taxon>Bacillati</taxon>
        <taxon>Cyanobacteriota</taxon>
        <taxon>Cyanophyceae</taxon>
        <taxon>Oscillatoriophycideae</taxon>
        <taxon>Chroococcales</taxon>
        <taxon>Aphanothecaceae</taxon>
        <taxon>Aphanothece</taxon>
    </lineage>
</organism>
<dbReference type="PANTHER" id="PTHR33445:SF2">
    <property type="entry name" value="ATP SYNTHASE SUBUNIT B', CHLOROPLASTIC"/>
    <property type="match status" value="1"/>
</dbReference>
<reference evidence="17" key="1">
    <citation type="submission" date="2017-05" db="EMBL/GenBank/DDBJ databases">
        <title>Physiological properties and genetic analysis related to exopolysaccharide production of fresh-water unicellular cyanobacterium Aphanothece sacrum, Suizenji Nori, that has been cultured as a food source in Japan.</title>
        <authorList>
            <person name="Kanesaki Y."/>
            <person name="Yoshikawa S."/>
            <person name="Ohki K."/>
        </authorList>
    </citation>
    <scope>NUCLEOTIDE SEQUENCE [LARGE SCALE GENOMIC DNA]</scope>
    <source>
        <strain evidence="17">FPU1</strain>
    </source>
</reference>
<evidence type="ECO:0000256" key="2">
    <source>
        <dbReference type="ARBA" id="ARBA00022448"/>
    </source>
</evidence>
<keyword evidence="7 13" id="KW-0406">Ion transport</keyword>
<protein>
    <recommendedName>
        <fullName evidence="13">ATP synthase subunit b'</fullName>
    </recommendedName>
    <alternativeName>
        <fullName evidence="13">ATP synthase F(0) sector subunit b'</fullName>
    </alternativeName>
    <alternativeName>
        <fullName evidence="13">ATPase subunit II</fullName>
    </alternativeName>
    <alternativeName>
        <fullName evidence="13">F-type ATPase subunit b'</fullName>
        <shortName evidence="13">F-ATPase subunit b'</shortName>
    </alternativeName>
</protein>
<evidence type="ECO:0000256" key="12">
    <source>
        <dbReference type="ARBA" id="ARBA00037847"/>
    </source>
</evidence>
<dbReference type="OrthoDB" id="426571at2"/>
<dbReference type="Proteomes" id="UP000287247">
    <property type="component" value="Unassembled WGS sequence"/>
</dbReference>
<gene>
    <name evidence="13" type="primary">atpF2</name>
    <name evidence="13" type="synonym">atpG</name>
    <name evidence="16" type="ORF">AsFPU1_1550</name>
</gene>
<keyword evidence="2 13" id="KW-0813">Transport</keyword>
<evidence type="ECO:0000256" key="15">
    <source>
        <dbReference type="SAM" id="Coils"/>
    </source>
</evidence>
<dbReference type="PANTHER" id="PTHR33445">
    <property type="entry name" value="ATP SYNTHASE SUBUNIT B', CHLOROPLASTIC"/>
    <property type="match status" value="1"/>
</dbReference>
<keyword evidence="5 13" id="KW-0375">Hydrogen ion transport</keyword>
<evidence type="ECO:0000256" key="6">
    <source>
        <dbReference type="ARBA" id="ARBA00022989"/>
    </source>
</evidence>
<keyword evidence="8 13" id="KW-0793">Thylakoid</keyword>
<feature type="coiled-coil region" evidence="15">
    <location>
        <begin position="45"/>
        <end position="131"/>
    </location>
</feature>
<dbReference type="Pfam" id="PF00430">
    <property type="entry name" value="ATP-synt_B"/>
    <property type="match status" value="1"/>
</dbReference>
<evidence type="ECO:0000256" key="14">
    <source>
        <dbReference type="RuleBase" id="RU003848"/>
    </source>
</evidence>
<comment type="caution">
    <text evidence="16">The sequence shown here is derived from an EMBL/GenBank/DDBJ whole genome shotgun (WGS) entry which is preliminary data.</text>
</comment>
<evidence type="ECO:0000256" key="7">
    <source>
        <dbReference type="ARBA" id="ARBA00023065"/>
    </source>
</evidence>
<dbReference type="GO" id="GO:0046961">
    <property type="term" value="F:proton-transporting ATPase activity, rotational mechanism"/>
    <property type="evidence" value="ECO:0007669"/>
    <property type="project" value="TreeGrafter"/>
</dbReference>
<name>A0A401IG17_APHSA</name>
<comment type="similarity">
    <text evidence="1 13 14">Belongs to the ATPase B chain family.</text>
</comment>
<sequence length="143" mass="16239">MFDFDATLPMMALQFVVLAVILNSIFYKPLNKVLDERAEYIRKQEADGQERLTKAKELAKEYEKQLADARKQSQEVIASAQADAQKMAAQAVAVAQKDAQVKKETVAQEIEQQRQEALTNLEQQVDSLSRQILEKLLGPEFVR</sequence>
<evidence type="ECO:0000256" key="1">
    <source>
        <dbReference type="ARBA" id="ARBA00005513"/>
    </source>
</evidence>
<keyword evidence="4 13" id="KW-0812">Transmembrane</keyword>
<dbReference type="GO" id="GO:0046933">
    <property type="term" value="F:proton-transporting ATP synthase activity, rotational mechanism"/>
    <property type="evidence" value="ECO:0007669"/>
    <property type="project" value="UniProtKB-UniRule"/>
</dbReference>
<dbReference type="InterPro" id="IPR028987">
    <property type="entry name" value="ATP_synth_B-like_membr_sf"/>
</dbReference>
<comment type="subcellular location">
    <subcellularLocation>
        <location evidence="13">Cellular thylakoid membrane</location>
        <topology evidence="13">Single-pass membrane protein</topology>
    </subcellularLocation>
    <subcellularLocation>
        <location evidence="12">Endomembrane system</location>
        <topology evidence="12">Single-pass membrane protein</topology>
    </subcellularLocation>
</comment>
<dbReference type="NCBIfam" id="NF005607">
    <property type="entry name" value="PRK07353.1"/>
    <property type="match status" value="1"/>
</dbReference>
<dbReference type="HAMAP" id="MF_01399">
    <property type="entry name" value="ATP_synth_bprime"/>
    <property type="match status" value="1"/>
</dbReference>
<dbReference type="InterPro" id="IPR034679">
    <property type="entry name" value="ATP_synth_b"/>
</dbReference>
<evidence type="ECO:0000256" key="9">
    <source>
        <dbReference type="ARBA" id="ARBA00023136"/>
    </source>
</evidence>
<accession>A0A401IG17</accession>
<keyword evidence="15" id="KW-0175">Coiled coil</keyword>
<evidence type="ECO:0000313" key="17">
    <source>
        <dbReference type="Proteomes" id="UP000287247"/>
    </source>
</evidence>
<evidence type="ECO:0000256" key="11">
    <source>
        <dbReference type="ARBA" id="ARBA00025198"/>
    </source>
</evidence>
<comment type="subunit">
    <text evidence="13">F-type ATPases have 2 components, F(1) - the catalytic core - and F(0) - the membrane proton channel. F(1) has five subunits: alpha(3), beta(3), gamma(1), delta(1), epsilon(1). F(0) has four main subunits: a(1), b(1), b'(1) and c(10-14). The alpha and beta chains form an alternating ring which encloses part of the gamma chain. F(1) is attached to F(0) by a central stalk formed by the gamma and epsilon chains, while a peripheral stalk is formed by the delta, b and b' chains.</text>
</comment>
<keyword evidence="9 13" id="KW-0472">Membrane</keyword>
<evidence type="ECO:0000256" key="13">
    <source>
        <dbReference type="HAMAP-Rule" id="MF_01399"/>
    </source>
</evidence>
<evidence type="ECO:0000256" key="4">
    <source>
        <dbReference type="ARBA" id="ARBA00022692"/>
    </source>
</evidence>
<feature type="transmembrane region" description="Helical" evidence="13">
    <location>
        <begin position="6"/>
        <end position="27"/>
    </location>
</feature>
<dbReference type="GO" id="GO:0012505">
    <property type="term" value="C:endomembrane system"/>
    <property type="evidence" value="ECO:0007669"/>
    <property type="project" value="UniProtKB-SubCell"/>
</dbReference>
<dbReference type="EMBL" id="BDQK01000006">
    <property type="protein sequence ID" value="GBF80149.1"/>
    <property type="molecule type" value="Genomic_DNA"/>
</dbReference>
<keyword evidence="3 13" id="KW-0138">CF(0)</keyword>